<dbReference type="InterPro" id="IPR003425">
    <property type="entry name" value="CCB3/YggT"/>
</dbReference>
<dbReference type="AlphaFoldDB" id="A0AA43U9Z3"/>
<gene>
    <name evidence="3" type="ORF">Q3982_02950</name>
</gene>
<dbReference type="EMBL" id="JAUMVS010000033">
    <property type="protein sequence ID" value="MDO4841616.1"/>
    <property type="molecule type" value="Genomic_DNA"/>
</dbReference>
<organism evidence="3 4">
    <name type="scientific">Phoenicibacter congonensis</name>
    <dbReference type="NCBI Taxonomy" id="1944646"/>
    <lineage>
        <taxon>Bacteria</taxon>
        <taxon>Bacillati</taxon>
        <taxon>Actinomycetota</taxon>
        <taxon>Coriobacteriia</taxon>
        <taxon>Eggerthellales</taxon>
        <taxon>Eggerthellaceae</taxon>
        <taxon>Phoenicibacter</taxon>
    </lineage>
</organism>
<evidence type="ECO:0000256" key="1">
    <source>
        <dbReference type="ARBA" id="ARBA00010894"/>
    </source>
</evidence>
<dbReference type="Proteomes" id="UP001168575">
    <property type="component" value="Unassembled WGS sequence"/>
</dbReference>
<evidence type="ECO:0000313" key="4">
    <source>
        <dbReference type="Proteomes" id="UP001168575"/>
    </source>
</evidence>
<dbReference type="Pfam" id="PF02325">
    <property type="entry name" value="CCB3_YggT"/>
    <property type="match status" value="1"/>
</dbReference>
<accession>A0AA43U9Z3</accession>
<name>A0AA43U9Z3_9ACTN</name>
<keyword evidence="4" id="KW-1185">Reference proteome</keyword>
<reference evidence="3" key="1">
    <citation type="submission" date="2023-07" db="EMBL/GenBank/DDBJ databases">
        <title>Between Cages and Wild: Unraveling the Impact of Captivity on Animal Microbiomes and Antimicrobial Resistance.</title>
        <authorList>
            <person name="Schmartz G.P."/>
            <person name="Rehner J."/>
            <person name="Schuff M.J."/>
            <person name="Becker S.L."/>
            <person name="Kravczyk M."/>
            <person name="Gurevich A."/>
            <person name="Francke R."/>
            <person name="Mueller R."/>
            <person name="Keller V."/>
            <person name="Keller A."/>
        </authorList>
    </citation>
    <scope>NUCLEOTIDE SEQUENCE</scope>
    <source>
        <strain evidence="3">S12M_St_49</strain>
    </source>
</reference>
<keyword evidence="2" id="KW-0472">Membrane</keyword>
<keyword evidence="2" id="KW-1133">Transmembrane helix</keyword>
<dbReference type="GO" id="GO:0016020">
    <property type="term" value="C:membrane"/>
    <property type="evidence" value="ECO:0007669"/>
    <property type="project" value="InterPro"/>
</dbReference>
<keyword evidence="2" id="KW-0812">Transmembrane</keyword>
<dbReference type="PANTHER" id="PTHR33219:SF14">
    <property type="entry name" value="PROTEIN COFACTOR ASSEMBLY OF COMPLEX C SUBUNIT B CCB3, CHLOROPLASTIC-RELATED"/>
    <property type="match status" value="1"/>
</dbReference>
<evidence type="ECO:0000313" key="3">
    <source>
        <dbReference type="EMBL" id="MDO4841616.1"/>
    </source>
</evidence>
<feature type="transmembrane region" description="Helical" evidence="2">
    <location>
        <begin position="54"/>
        <end position="75"/>
    </location>
</feature>
<dbReference type="PANTHER" id="PTHR33219">
    <property type="entry name" value="YLMG HOMOLOG PROTEIN 2, CHLOROPLASTIC"/>
    <property type="match status" value="1"/>
</dbReference>
<feature type="transmembrane region" description="Helical" evidence="2">
    <location>
        <begin position="12"/>
        <end position="34"/>
    </location>
</feature>
<evidence type="ECO:0000256" key="2">
    <source>
        <dbReference type="SAM" id="Phobius"/>
    </source>
</evidence>
<proteinExistence type="inferred from homology"/>
<comment type="similarity">
    <text evidence="1">Belongs to the YggT family.</text>
</comment>
<protein>
    <submittedName>
        <fullName evidence="3">YggT family protein</fullName>
    </submittedName>
</protein>
<sequence>MLTFLLSRIVELYILVIFIYVLMSWIPQMSGWVYDLYVILGKVCDPYLNIFKKVIPTAGAIDFSPMVAVLVLIILERLIYVIL</sequence>
<comment type="caution">
    <text evidence="3">The sequence shown here is derived from an EMBL/GenBank/DDBJ whole genome shotgun (WGS) entry which is preliminary data.</text>
</comment>